<sequence length="337" mass="39874">MDLLLPNQKFYKFINENWIQRDYLYKEGLNVLDKPFEPHGHCVPGGLYFTDIENILEFLDYGMRLVEVTIPFDAQIVEDNMFLPRKWRADKIFVKNIGLITEINTIKFLIEREVSIIEHIGELYNCSLRKNNYEFLKYLVKNFPCSCLQNNINLTILSYFDNYKGKIKRLLIKYGANINSFFLYHVVALENLNLTKTIIKYDQSKIPSLYKLAIKHNKLSIFEIICKYFPQIKSCYLINNEVFDCAALNGNINIIKYMIDNEFYLSVNIFNYILDKKLNGSIVVYLWANYVKITETNILTITNKNAKTFSGEIIKPFIFFQRFIDCFNDRFNDHINL</sequence>
<dbReference type="EMBL" id="AP024483">
    <property type="protein sequence ID" value="BCS82760.1"/>
    <property type="molecule type" value="Genomic_DNA"/>
</dbReference>
<keyword evidence="2" id="KW-1185">Reference proteome</keyword>
<dbReference type="InterPro" id="IPR036770">
    <property type="entry name" value="Ankyrin_rpt-contain_sf"/>
</dbReference>
<evidence type="ECO:0000313" key="2">
    <source>
        <dbReference type="Proteomes" id="UP001321479"/>
    </source>
</evidence>
<proteinExistence type="predicted"/>
<dbReference type="SUPFAM" id="SSF48403">
    <property type="entry name" value="Ankyrin repeat"/>
    <property type="match status" value="1"/>
</dbReference>
<organism evidence="1 2">
    <name type="scientific">Cotonvirus japonicus</name>
    <dbReference type="NCBI Taxonomy" id="2811091"/>
    <lineage>
        <taxon>Viruses</taxon>
        <taxon>Varidnaviria</taxon>
        <taxon>Bamfordvirae</taxon>
        <taxon>Nucleocytoviricota</taxon>
        <taxon>Megaviricetes</taxon>
        <taxon>Imitervirales</taxon>
        <taxon>Mimiviridae</taxon>
        <taxon>Megamimivirinae</taxon>
        <taxon>Cotonvirus</taxon>
        <taxon>Cotonvirus japonicum</taxon>
    </lineage>
</organism>
<dbReference type="RefSeq" id="YP_010841368.1">
    <property type="nucleotide sequence ID" value="NC_079139.1"/>
</dbReference>
<protein>
    <submittedName>
        <fullName evidence="1">Ankyrin repeat protein</fullName>
    </submittedName>
</protein>
<dbReference type="GeneID" id="80557965"/>
<name>A0ABM7NRH6_9VIRU</name>
<reference evidence="1 2" key="1">
    <citation type="submission" date="2021-02" db="EMBL/GenBank/DDBJ databases">
        <title>Cotonvirus japonicus, which uses Golgi apparatus of host cells for its virion factory, phylogenetically links tailed tupanvirus and icosahedral mimivirus.</title>
        <authorList>
            <person name="Takahashi H."/>
            <person name="Fukaya S."/>
            <person name="Song C."/>
            <person name="Murata K."/>
            <person name="Takemura M."/>
        </authorList>
    </citation>
    <scope>NUCLEOTIDE SEQUENCE [LARGE SCALE GENOMIC DNA]</scope>
</reference>
<accession>A0ABM7NRH6</accession>
<dbReference type="Proteomes" id="UP001321479">
    <property type="component" value="Segment"/>
</dbReference>
<evidence type="ECO:0000313" key="1">
    <source>
        <dbReference type="EMBL" id="BCS82760.1"/>
    </source>
</evidence>